<evidence type="ECO:0000313" key="2">
    <source>
        <dbReference type="EMBL" id="QDT21485.1"/>
    </source>
</evidence>
<dbReference type="OrthoDB" id="9808976at2"/>
<dbReference type="SUPFAM" id="SSF55729">
    <property type="entry name" value="Acyl-CoA N-acyltransferases (Nat)"/>
    <property type="match status" value="1"/>
</dbReference>
<protein>
    <recommendedName>
        <fullName evidence="1">BioF2-like acetyltransferase domain-containing protein</fullName>
    </recommendedName>
</protein>
<accession>A0A517PQ36</accession>
<evidence type="ECO:0000313" key="3">
    <source>
        <dbReference type="Proteomes" id="UP000320421"/>
    </source>
</evidence>
<evidence type="ECO:0000259" key="1">
    <source>
        <dbReference type="Pfam" id="PF13480"/>
    </source>
</evidence>
<proteinExistence type="predicted"/>
<dbReference type="InterPro" id="IPR016181">
    <property type="entry name" value="Acyl_CoA_acyltransferase"/>
</dbReference>
<reference evidence="2 3" key="1">
    <citation type="submission" date="2019-02" db="EMBL/GenBank/DDBJ databases">
        <title>Deep-cultivation of Planctomycetes and their phenomic and genomic characterization uncovers novel biology.</title>
        <authorList>
            <person name="Wiegand S."/>
            <person name="Jogler M."/>
            <person name="Boedeker C."/>
            <person name="Pinto D."/>
            <person name="Vollmers J."/>
            <person name="Rivas-Marin E."/>
            <person name="Kohn T."/>
            <person name="Peeters S.H."/>
            <person name="Heuer A."/>
            <person name="Rast P."/>
            <person name="Oberbeckmann S."/>
            <person name="Bunk B."/>
            <person name="Jeske O."/>
            <person name="Meyerdierks A."/>
            <person name="Storesund J.E."/>
            <person name="Kallscheuer N."/>
            <person name="Luecker S."/>
            <person name="Lage O.M."/>
            <person name="Pohl T."/>
            <person name="Merkel B.J."/>
            <person name="Hornburger P."/>
            <person name="Mueller R.-W."/>
            <person name="Bruemmer F."/>
            <person name="Labrenz M."/>
            <person name="Spormann A.M."/>
            <person name="Op den Camp H."/>
            <person name="Overmann J."/>
            <person name="Amann R."/>
            <person name="Jetten M.S.M."/>
            <person name="Mascher T."/>
            <person name="Medema M.H."/>
            <person name="Devos D.P."/>
            <person name="Kaster A.-K."/>
            <person name="Ovreas L."/>
            <person name="Rohde M."/>
            <person name="Galperin M.Y."/>
            <person name="Jogler C."/>
        </authorList>
    </citation>
    <scope>NUCLEOTIDE SEQUENCE [LARGE SCALE GENOMIC DNA]</scope>
    <source>
        <strain evidence="2 3">HG66A1</strain>
    </source>
</reference>
<dbReference type="Proteomes" id="UP000320421">
    <property type="component" value="Chromosome"/>
</dbReference>
<sequence>MTLLDCSHQTIDTLINASTTLETAQTLSLAQYDSSQRAACLEVWKTVEAQFSEVPLMCSHVWTSTWIEYFGDLIPYSFVVATKDNVPCGVCLVTEGVAQFDGPLSVNTLHLGTAGEPASDSACVEYNALLVPTEIQSDFMQGLMGLLERNKTWDAIHFDGFASDELEAWNLPVSEEGFRKIESRYFDLKLIREEEREVISGFGYSTRKNLRKNMKSYGDLNGQWAESVAEAEDIFADLVELHQVRWQKEGEPGSYASQRFTDFHKALIQKLVPSGQMGLFRVKLGNDIIGCVQVLIDRNRVLCYQGGSAEYQGKLSPGVIADYLCIEECFRRGFDAYDFLAGNSHHKQKMSTHHSYLTWAQVKRPRWKFTALNTLRKIKQTMQLIQKSNTDEE</sequence>
<dbReference type="Gene3D" id="3.40.630.30">
    <property type="match status" value="1"/>
</dbReference>
<gene>
    <name evidence="2" type="ORF">HG66A1_32860</name>
</gene>
<feature type="domain" description="BioF2-like acetyltransferase" evidence="1">
    <location>
        <begin position="205"/>
        <end position="348"/>
    </location>
</feature>
<dbReference type="InterPro" id="IPR038740">
    <property type="entry name" value="BioF2-like_GNAT_dom"/>
</dbReference>
<organism evidence="2 3">
    <name type="scientific">Gimesia chilikensis</name>
    <dbReference type="NCBI Taxonomy" id="2605989"/>
    <lineage>
        <taxon>Bacteria</taxon>
        <taxon>Pseudomonadati</taxon>
        <taxon>Planctomycetota</taxon>
        <taxon>Planctomycetia</taxon>
        <taxon>Planctomycetales</taxon>
        <taxon>Planctomycetaceae</taxon>
        <taxon>Gimesia</taxon>
    </lineage>
</organism>
<dbReference type="EMBL" id="CP036266">
    <property type="protein sequence ID" value="QDT21485.1"/>
    <property type="molecule type" value="Genomic_DNA"/>
</dbReference>
<keyword evidence="3" id="KW-1185">Reference proteome</keyword>
<name>A0A517PQ36_9PLAN</name>
<dbReference type="Pfam" id="PF13480">
    <property type="entry name" value="Acetyltransf_6"/>
    <property type="match status" value="1"/>
</dbReference>
<dbReference type="AlphaFoldDB" id="A0A517PQ36"/>
<dbReference type="RefSeq" id="WP_145185886.1">
    <property type="nucleotide sequence ID" value="NZ_CP036266.1"/>
</dbReference>